<dbReference type="EMBL" id="APQL01000006">
    <property type="protein sequence ID" value="ENW06382.1"/>
    <property type="molecule type" value="Genomic_DNA"/>
</dbReference>
<dbReference type="STRING" id="262668.GCA_000931715_00810"/>
<dbReference type="HOGENOM" id="CLU_985634_0_0_6"/>
<accession>N9E828</accession>
<name>N9E828_9GAMM</name>
<dbReference type="eggNOG" id="ENOG502ZN2Y">
    <property type="taxonomic scope" value="Bacteria"/>
</dbReference>
<protein>
    <submittedName>
        <fullName evidence="1">Uncharacterized protein</fullName>
    </submittedName>
</protein>
<dbReference type="RefSeq" id="WP_005050878.1">
    <property type="nucleotide sequence ID" value="NZ_KB849765.1"/>
</dbReference>
<evidence type="ECO:0000313" key="2">
    <source>
        <dbReference type="Proteomes" id="UP000017670"/>
    </source>
</evidence>
<sequence>MRKIVYLILLLSLLWLAKLSYDVAQYSQIVPQIQQQLSQTEQRSALLNDQLVALQRQGQNADLNVENAKDVNTTINQTTLSPVLLVKQQLELVQFALDQQQFLYAIDHLNQAQQQVLKYAVSPALQQSLIKALEQDKQAIQQYVLAQTQQQQQLDNILQQLDQKLADEIQNPTIKIQKNENNAWWHWFKLEKVQRDSPDLINRGLVLKEAQLRLLLASQALHEGQMLEYKKSVQEVLQLLQGLPDRNTQQLKLRLEKLLNLPLQPAPKLTTLSLLG</sequence>
<reference evidence="1 2" key="1">
    <citation type="submission" date="2013-02" db="EMBL/GenBank/DDBJ databases">
        <title>The Genome Sequence of Acinetobacter beijerinckii CIP 110307.</title>
        <authorList>
            <consortium name="The Broad Institute Genome Sequencing Platform"/>
            <consortium name="The Broad Institute Genome Sequencing Center for Infectious Disease"/>
            <person name="Cerqueira G."/>
            <person name="Feldgarden M."/>
            <person name="Courvalin P."/>
            <person name="Perichon B."/>
            <person name="Grillot-Courvalin C."/>
            <person name="Clermont D."/>
            <person name="Rocha E."/>
            <person name="Yoon E.-J."/>
            <person name="Nemec A."/>
            <person name="Walker B."/>
            <person name="Young S.K."/>
            <person name="Zeng Q."/>
            <person name="Gargeya S."/>
            <person name="Fitzgerald M."/>
            <person name="Haas B."/>
            <person name="Abouelleil A."/>
            <person name="Alvarado L."/>
            <person name="Arachchi H.M."/>
            <person name="Berlin A.M."/>
            <person name="Chapman S.B."/>
            <person name="Dewar J."/>
            <person name="Goldberg J."/>
            <person name="Griggs A."/>
            <person name="Gujja S."/>
            <person name="Hansen M."/>
            <person name="Howarth C."/>
            <person name="Imamovic A."/>
            <person name="Larimer J."/>
            <person name="McCowan C."/>
            <person name="Murphy C."/>
            <person name="Neiman D."/>
            <person name="Pearson M."/>
            <person name="Priest M."/>
            <person name="Roberts A."/>
            <person name="Saif S."/>
            <person name="Shea T."/>
            <person name="Sisk P."/>
            <person name="Sykes S."/>
            <person name="Wortman J."/>
            <person name="Nusbaum C."/>
            <person name="Birren B."/>
        </authorList>
    </citation>
    <scope>NUCLEOTIDE SEQUENCE [LARGE SCALE GENOMIC DNA]</scope>
    <source>
        <strain evidence="1 2">CIP 110307</strain>
    </source>
</reference>
<dbReference type="GeneID" id="29856586"/>
<keyword evidence="2" id="KW-1185">Reference proteome</keyword>
<dbReference type="AlphaFoldDB" id="N9E828"/>
<dbReference type="Proteomes" id="UP000017670">
    <property type="component" value="Unassembled WGS sequence"/>
</dbReference>
<organism evidence="1 2">
    <name type="scientific">Acinetobacter beijerinckii CIP 110307</name>
    <dbReference type="NCBI Taxonomy" id="1217648"/>
    <lineage>
        <taxon>Bacteria</taxon>
        <taxon>Pseudomonadati</taxon>
        <taxon>Pseudomonadota</taxon>
        <taxon>Gammaproteobacteria</taxon>
        <taxon>Moraxellales</taxon>
        <taxon>Moraxellaceae</taxon>
        <taxon>Acinetobacter</taxon>
    </lineage>
</organism>
<proteinExistence type="predicted"/>
<evidence type="ECO:0000313" key="1">
    <source>
        <dbReference type="EMBL" id="ENW06382.1"/>
    </source>
</evidence>
<comment type="caution">
    <text evidence="1">The sequence shown here is derived from an EMBL/GenBank/DDBJ whole genome shotgun (WGS) entry which is preliminary data.</text>
</comment>
<dbReference type="PATRIC" id="fig|1217648.3.peg.2059"/>
<gene>
    <name evidence="1" type="ORF">F933_02110</name>
</gene>